<dbReference type="RefSeq" id="WP_176006007.1">
    <property type="nucleotide sequence ID" value="NZ_JABWMI010000010.1"/>
</dbReference>
<organism evidence="1 2">
    <name type="scientific">Flavobacterium agri</name>
    <dbReference type="NCBI Taxonomy" id="2743471"/>
    <lineage>
        <taxon>Bacteria</taxon>
        <taxon>Pseudomonadati</taxon>
        <taxon>Bacteroidota</taxon>
        <taxon>Flavobacteriia</taxon>
        <taxon>Flavobacteriales</taxon>
        <taxon>Flavobacteriaceae</taxon>
        <taxon>Flavobacterium</taxon>
    </lineage>
</organism>
<proteinExistence type="predicted"/>
<keyword evidence="2" id="KW-1185">Reference proteome</keyword>
<gene>
    <name evidence="1" type="ORF">HZF10_09770</name>
</gene>
<dbReference type="EMBL" id="JACBJI010000003">
    <property type="protein sequence ID" value="NYA71206.1"/>
    <property type="molecule type" value="Genomic_DNA"/>
</dbReference>
<dbReference type="Proteomes" id="UP000535020">
    <property type="component" value="Unassembled WGS sequence"/>
</dbReference>
<comment type="caution">
    <text evidence="1">The sequence shown here is derived from an EMBL/GenBank/DDBJ whole genome shotgun (WGS) entry which is preliminary data.</text>
</comment>
<evidence type="ECO:0000313" key="2">
    <source>
        <dbReference type="Proteomes" id="UP000535020"/>
    </source>
</evidence>
<evidence type="ECO:0000313" key="1">
    <source>
        <dbReference type="EMBL" id="NYA71206.1"/>
    </source>
</evidence>
<sequence length="148" mass="16826">MKFKSFVLIAFAVTFSSCNTLKPVTSDFSLIRTTTSVDINTYGKGKILIYNGAAELHTHDNTAAINIWINDRPLGHLKAYEYLVLNLMPDTYEIKVKHKDVVNFESTHKVVIDMETSVINVRPSMGSNRIDITNVLPQNFWDYSNVLR</sequence>
<accession>A0A7Y9C5D7</accession>
<evidence type="ECO:0008006" key="3">
    <source>
        <dbReference type="Google" id="ProtNLM"/>
    </source>
</evidence>
<dbReference type="AlphaFoldDB" id="A0A7Y9C5D7"/>
<reference evidence="1 2" key="1">
    <citation type="submission" date="2020-07" db="EMBL/GenBank/DDBJ databases">
        <authorList>
            <person name="Sun Q."/>
        </authorList>
    </citation>
    <scope>NUCLEOTIDE SEQUENCE [LARGE SCALE GENOMIC DNA]</scope>
    <source>
        <strain evidence="1 2">MAH-1</strain>
    </source>
</reference>
<name>A0A7Y9C5D7_9FLAO</name>
<protein>
    <recommendedName>
        <fullName evidence="3">DUF2846 domain-containing protein</fullName>
    </recommendedName>
</protein>